<keyword evidence="9" id="KW-1185">Reference proteome</keyword>
<dbReference type="EMBL" id="JAKVPY010000002">
    <property type="protein sequence ID" value="MCH4562026.1"/>
    <property type="molecule type" value="Genomic_DNA"/>
</dbReference>
<dbReference type="InterPro" id="IPR011701">
    <property type="entry name" value="MFS"/>
</dbReference>
<evidence type="ECO:0000256" key="1">
    <source>
        <dbReference type="ARBA" id="ARBA00004141"/>
    </source>
</evidence>
<feature type="transmembrane region" description="Helical" evidence="6">
    <location>
        <begin position="22"/>
        <end position="45"/>
    </location>
</feature>
<feature type="transmembrane region" description="Helical" evidence="6">
    <location>
        <begin position="364"/>
        <end position="381"/>
    </location>
</feature>
<name>A0ABS9RQB5_9GAMM</name>
<dbReference type="InterPro" id="IPR020846">
    <property type="entry name" value="MFS_dom"/>
</dbReference>
<dbReference type="InterPro" id="IPR036259">
    <property type="entry name" value="MFS_trans_sf"/>
</dbReference>
<proteinExistence type="predicted"/>
<keyword evidence="3 6" id="KW-0812">Transmembrane</keyword>
<feature type="transmembrane region" description="Helical" evidence="6">
    <location>
        <begin position="143"/>
        <end position="162"/>
    </location>
</feature>
<keyword evidence="5 6" id="KW-0472">Membrane</keyword>
<evidence type="ECO:0000256" key="4">
    <source>
        <dbReference type="ARBA" id="ARBA00022989"/>
    </source>
</evidence>
<dbReference type="Proteomes" id="UP001202117">
    <property type="component" value="Unassembled WGS sequence"/>
</dbReference>
<dbReference type="CDD" id="cd17321">
    <property type="entry name" value="MFS_MMR_MDR_like"/>
    <property type="match status" value="1"/>
</dbReference>
<accession>A0ABS9RQB5</accession>
<keyword evidence="2" id="KW-0813">Transport</keyword>
<dbReference type="PANTHER" id="PTHR42718">
    <property type="entry name" value="MAJOR FACILITATOR SUPERFAMILY MULTIDRUG TRANSPORTER MFSC"/>
    <property type="match status" value="1"/>
</dbReference>
<feature type="transmembrane region" description="Helical" evidence="6">
    <location>
        <begin position="60"/>
        <end position="80"/>
    </location>
</feature>
<dbReference type="PRINTS" id="PR01036">
    <property type="entry name" value="TCRTETB"/>
</dbReference>
<evidence type="ECO:0000259" key="7">
    <source>
        <dbReference type="PROSITE" id="PS50850"/>
    </source>
</evidence>
<keyword evidence="4 6" id="KW-1133">Transmembrane helix</keyword>
<dbReference type="PANTHER" id="PTHR42718:SF9">
    <property type="entry name" value="MAJOR FACILITATOR SUPERFAMILY MULTIDRUG TRANSPORTER MFSC"/>
    <property type="match status" value="1"/>
</dbReference>
<dbReference type="PROSITE" id="PS50850">
    <property type="entry name" value="MFS"/>
    <property type="match status" value="1"/>
</dbReference>
<feature type="domain" description="Major facilitator superfamily (MFS) profile" evidence="7">
    <location>
        <begin position="23"/>
        <end position="457"/>
    </location>
</feature>
<evidence type="ECO:0000256" key="6">
    <source>
        <dbReference type="SAM" id="Phobius"/>
    </source>
</evidence>
<evidence type="ECO:0000256" key="3">
    <source>
        <dbReference type="ARBA" id="ARBA00022692"/>
    </source>
</evidence>
<reference evidence="8 9" key="1">
    <citation type="submission" date="2022-02" db="EMBL/GenBank/DDBJ databases">
        <title>Halomonas fukangensis sp. nov., a halophilic bacterium isolated from a bulk soil of Kalidium foliatum at Fukang.</title>
        <authorList>
            <person name="Huang Y."/>
        </authorList>
    </citation>
    <scope>NUCLEOTIDE SEQUENCE [LARGE SCALE GENOMIC DNA]</scope>
    <source>
        <strain evidence="8 9">EGI 63088</strain>
    </source>
</reference>
<feature type="transmembrane region" description="Helical" evidence="6">
    <location>
        <begin position="433"/>
        <end position="450"/>
    </location>
</feature>
<protein>
    <submittedName>
        <fullName evidence="8">MFS transporter</fullName>
    </submittedName>
</protein>
<feature type="transmembrane region" description="Helical" evidence="6">
    <location>
        <begin position="338"/>
        <end position="358"/>
    </location>
</feature>
<dbReference type="Pfam" id="PF07690">
    <property type="entry name" value="MFS_1"/>
    <property type="match status" value="1"/>
</dbReference>
<feature type="transmembrane region" description="Helical" evidence="6">
    <location>
        <begin position="274"/>
        <end position="299"/>
    </location>
</feature>
<dbReference type="Gene3D" id="1.20.1250.20">
    <property type="entry name" value="MFS general substrate transporter like domains"/>
    <property type="match status" value="1"/>
</dbReference>
<evidence type="ECO:0000256" key="5">
    <source>
        <dbReference type="ARBA" id="ARBA00023136"/>
    </source>
</evidence>
<evidence type="ECO:0000313" key="9">
    <source>
        <dbReference type="Proteomes" id="UP001202117"/>
    </source>
</evidence>
<feature type="transmembrane region" description="Helical" evidence="6">
    <location>
        <begin position="89"/>
        <end position="106"/>
    </location>
</feature>
<feature type="transmembrane region" description="Helical" evidence="6">
    <location>
        <begin position="311"/>
        <end position="331"/>
    </location>
</feature>
<dbReference type="Gene3D" id="1.20.1720.10">
    <property type="entry name" value="Multidrug resistance protein D"/>
    <property type="match status" value="1"/>
</dbReference>
<evidence type="ECO:0000256" key="2">
    <source>
        <dbReference type="ARBA" id="ARBA00022448"/>
    </source>
</evidence>
<evidence type="ECO:0000313" key="8">
    <source>
        <dbReference type="EMBL" id="MCH4562026.1"/>
    </source>
</evidence>
<dbReference type="SUPFAM" id="SSF103473">
    <property type="entry name" value="MFS general substrate transporter"/>
    <property type="match status" value="1"/>
</dbReference>
<organism evidence="8 9">
    <name type="scientific">Halomonas flagellata</name>
    <dbReference type="NCBI Taxonomy" id="2920385"/>
    <lineage>
        <taxon>Bacteria</taxon>
        <taxon>Pseudomonadati</taxon>
        <taxon>Pseudomonadota</taxon>
        <taxon>Gammaproteobacteria</taxon>
        <taxon>Oceanospirillales</taxon>
        <taxon>Halomonadaceae</taxon>
        <taxon>Halomonas</taxon>
    </lineage>
</organism>
<sequence length="461" mass="47714">MLRQLFEEAPGDQGLPGPRRRLAAWVVVLATLMAVLDLGIVNIALPTMAVALGAPASQAVWIATVYQLVCAGALLCFAALSRLVGHRRVFTGGLMLFTLGSLGAALSPGLEVLLLFRAVQGLGAAAILSLGPSLYRVIFPRRLLGRAIGLNALVVALGLASGPSLGGVVLSVASWPWVFALNVPTGLVAIWLAWRALPGEALGRGHFDWPGALLSMLMMGGFVLGMERIANGESYAVVVGLTAVSLLAAGLFIWRQGRAPAPLVPLSLFSEPRFASASVVTMLAFTGQGAAFVALPFFYQGVLGTTPLQAALLFTPWPMALLVSGPVAGRLADKWDPALLSAGGLALFLAGMSSLAWLSAVEQALYLVLPSLLCGLGYGFFQAPNNREIMGSAPLAMSSSASGVLASVRTFGQCLGSALVALVMALPFGTLPLALWLAAAVTLVALLLGVRRLSLPVSSVT</sequence>
<comment type="subcellular location">
    <subcellularLocation>
        <location evidence="1">Membrane</location>
        <topology evidence="1">Multi-pass membrane protein</topology>
    </subcellularLocation>
</comment>
<feature type="transmembrane region" description="Helical" evidence="6">
    <location>
        <begin position="235"/>
        <end position="254"/>
    </location>
</feature>
<comment type="caution">
    <text evidence="8">The sequence shown here is derived from an EMBL/GenBank/DDBJ whole genome shotgun (WGS) entry which is preliminary data.</text>
</comment>
<dbReference type="RefSeq" id="WP_240566894.1">
    <property type="nucleotide sequence ID" value="NZ_JAKVPY010000002.1"/>
</dbReference>
<feature type="transmembrane region" description="Helical" evidence="6">
    <location>
        <begin position="174"/>
        <end position="197"/>
    </location>
</feature>
<feature type="transmembrane region" description="Helical" evidence="6">
    <location>
        <begin position="209"/>
        <end position="229"/>
    </location>
</feature>
<gene>
    <name evidence="8" type="ORF">MKP05_02650</name>
</gene>